<dbReference type="EMBL" id="CM034393">
    <property type="protein sequence ID" value="KAJ0179932.1"/>
    <property type="molecule type" value="Genomic_DNA"/>
</dbReference>
<proteinExistence type="predicted"/>
<comment type="caution">
    <text evidence="1">The sequence shown here is derived from an EMBL/GenBank/DDBJ whole genome shotgun (WGS) entry which is preliminary data.</text>
</comment>
<name>A0ACC1D920_9NEOP</name>
<dbReference type="Proteomes" id="UP000824533">
    <property type="component" value="Linkage Group LG07"/>
</dbReference>
<protein>
    <submittedName>
        <fullName evidence="1">Uncharacterized protein</fullName>
    </submittedName>
</protein>
<evidence type="ECO:0000313" key="1">
    <source>
        <dbReference type="EMBL" id="KAJ0179932.1"/>
    </source>
</evidence>
<keyword evidence="2" id="KW-1185">Reference proteome</keyword>
<reference evidence="1 2" key="1">
    <citation type="journal article" date="2021" name="Front. Genet.">
        <title>Chromosome-Level Genome Assembly Reveals Significant Gene Expansion in the Toll and IMD Signaling Pathways of Dendrolimus kikuchii.</title>
        <authorList>
            <person name="Zhou J."/>
            <person name="Wu P."/>
            <person name="Xiong Z."/>
            <person name="Liu N."/>
            <person name="Zhao N."/>
            <person name="Ji M."/>
            <person name="Qiu Y."/>
            <person name="Yang B."/>
        </authorList>
    </citation>
    <scope>NUCLEOTIDE SEQUENCE [LARGE SCALE GENOMIC DNA]</scope>
    <source>
        <strain evidence="1">Ann1</strain>
    </source>
</reference>
<sequence length="237" mass="26617">MRRKNYSKIATNKIFVCFTVLAVVLTFSAPSDKNTASLRTQPGLKHEEACDEFGQYALRFVNAEGTIVSENGRNLKMLLITLFCLVSSTIALPLAEETLVTEPETAATDFKSDNNEKVEDVAATLTTNAPELKTTYKPVNAEVDKSSEEDKDDKKTDSKEDNKTEPAKPDETDKEPEKQFPNKPSVGFLDFSKPFIPPFFSSLFTHNSYDPYFSSPFSFFNSLTKSENRPYFIILTD</sequence>
<gene>
    <name evidence="1" type="ORF">K1T71_004523</name>
</gene>
<organism evidence="1 2">
    <name type="scientific">Dendrolimus kikuchii</name>
    <dbReference type="NCBI Taxonomy" id="765133"/>
    <lineage>
        <taxon>Eukaryota</taxon>
        <taxon>Metazoa</taxon>
        <taxon>Ecdysozoa</taxon>
        <taxon>Arthropoda</taxon>
        <taxon>Hexapoda</taxon>
        <taxon>Insecta</taxon>
        <taxon>Pterygota</taxon>
        <taxon>Neoptera</taxon>
        <taxon>Endopterygota</taxon>
        <taxon>Lepidoptera</taxon>
        <taxon>Glossata</taxon>
        <taxon>Ditrysia</taxon>
        <taxon>Bombycoidea</taxon>
        <taxon>Lasiocampidae</taxon>
        <taxon>Dendrolimus</taxon>
    </lineage>
</organism>
<accession>A0ACC1D920</accession>
<evidence type="ECO:0000313" key="2">
    <source>
        <dbReference type="Proteomes" id="UP000824533"/>
    </source>
</evidence>